<proteinExistence type="predicted"/>
<protein>
    <submittedName>
        <fullName evidence="3">Transcription factor LBX1</fullName>
    </submittedName>
</protein>
<keyword evidence="4" id="KW-1185">Reference proteome</keyword>
<keyword evidence="2" id="KW-1133">Transmembrane helix</keyword>
<sequence>MQPDKRKGKVGLLLCTYVNGVLLIVSLSNVIAYLRAYTSHKIDSTWSPAELATYEFVTLCAYQLWMILNVILFLGSYAYYACLERIKNELGLPRVAKMPPVTRPVTRCPTTRTRTGTRAEFEKRANNLEGFTASLLYELEKRFGGQKGLSVIKVDHLAKRIGRISVAQGKFEKVKRDVESKIVQQPQNTGQHVADNPVKNFTPPMSSPQTSTLKAASATMTKIDKGEIFWVCHKVLDYEVVQHCCLGP</sequence>
<keyword evidence="2" id="KW-0812">Transmembrane</keyword>
<dbReference type="AlphaFoldDB" id="A0A226DTR9"/>
<keyword evidence="2" id="KW-0472">Membrane</keyword>
<feature type="transmembrane region" description="Helical" evidence="2">
    <location>
        <begin position="56"/>
        <end position="80"/>
    </location>
</feature>
<evidence type="ECO:0000256" key="1">
    <source>
        <dbReference type="SAM" id="MobiDB-lite"/>
    </source>
</evidence>
<gene>
    <name evidence="3" type="ORF">Fcan01_16350</name>
</gene>
<organism evidence="3 4">
    <name type="scientific">Folsomia candida</name>
    <name type="common">Springtail</name>
    <dbReference type="NCBI Taxonomy" id="158441"/>
    <lineage>
        <taxon>Eukaryota</taxon>
        <taxon>Metazoa</taxon>
        <taxon>Ecdysozoa</taxon>
        <taxon>Arthropoda</taxon>
        <taxon>Hexapoda</taxon>
        <taxon>Collembola</taxon>
        <taxon>Entomobryomorpha</taxon>
        <taxon>Isotomoidea</taxon>
        <taxon>Isotomidae</taxon>
        <taxon>Proisotominae</taxon>
        <taxon>Folsomia</taxon>
    </lineage>
</organism>
<evidence type="ECO:0000313" key="4">
    <source>
        <dbReference type="Proteomes" id="UP000198287"/>
    </source>
</evidence>
<dbReference type="EMBL" id="LNIX01000011">
    <property type="protein sequence ID" value="OXA48460.1"/>
    <property type="molecule type" value="Genomic_DNA"/>
</dbReference>
<accession>A0A226DTR9</accession>
<dbReference type="Proteomes" id="UP000198287">
    <property type="component" value="Unassembled WGS sequence"/>
</dbReference>
<reference evidence="3 4" key="1">
    <citation type="submission" date="2015-12" db="EMBL/GenBank/DDBJ databases">
        <title>The genome of Folsomia candida.</title>
        <authorList>
            <person name="Faddeeva A."/>
            <person name="Derks M.F."/>
            <person name="Anvar Y."/>
            <person name="Smit S."/>
            <person name="Van Straalen N."/>
            <person name="Roelofs D."/>
        </authorList>
    </citation>
    <scope>NUCLEOTIDE SEQUENCE [LARGE SCALE GENOMIC DNA]</scope>
    <source>
        <strain evidence="3 4">VU population</strain>
        <tissue evidence="3">Whole body</tissue>
    </source>
</reference>
<evidence type="ECO:0000313" key="3">
    <source>
        <dbReference type="EMBL" id="OXA48460.1"/>
    </source>
</evidence>
<evidence type="ECO:0000256" key="2">
    <source>
        <dbReference type="SAM" id="Phobius"/>
    </source>
</evidence>
<feature type="region of interest" description="Disordered" evidence="1">
    <location>
        <begin position="187"/>
        <end position="208"/>
    </location>
</feature>
<name>A0A226DTR9_FOLCA</name>
<comment type="caution">
    <text evidence="3">The sequence shown here is derived from an EMBL/GenBank/DDBJ whole genome shotgun (WGS) entry which is preliminary data.</text>
</comment>
<feature type="transmembrane region" description="Helical" evidence="2">
    <location>
        <begin position="12"/>
        <end position="36"/>
    </location>
</feature>